<dbReference type="EMBL" id="JBHUDZ010000012">
    <property type="protein sequence ID" value="MFD1604099.1"/>
    <property type="molecule type" value="Genomic_DNA"/>
</dbReference>
<gene>
    <name evidence="2" type="ORF">ACFSC2_15255</name>
</gene>
<evidence type="ECO:0000256" key="1">
    <source>
        <dbReference type="SAM" id="Phobius"/>
    </source>
</evidence>
<evidence type="ECO:0000313" key="3">
    <source>
        <dbReference type="Proteomes" id="UP001597138"/>
    </source>
</evidence>
<organism evidence="2 3">
    <name type="scientific">Flavobacterium artemisiae</name>
    <dbReference type="NCBI Taxonomy" id="2126556"/>
    <lineage>
        <taxon>Bacteria</taxon>
        <taxon>Pseudomonadati</taxon>
        <taxon>Bacteroidota</taxon>
        <taxon>Flavobacteriia</taxon>
        <taxon>Flavobacteriales</taxon>
        <taxon>Flavobacteriaceae</taxon>
        <taxon>Flavobacterium</taxon>
    </lineage>
</organism>
<comment type="caution">
    <text evidence="2">The sequence shown here is derived from an EMBL/GenBank/DDBJ whole genome shotgun (WGS) entry which is preliminary data.</text>
</comment>
<dbReference type="RefSeq" id="WP_379814518.1">
    <property type="nucleotide sequence ID" value="NZ_JBHUDZ010000012.1"/>
</dbReference>
<dbReference type="PROSITE" id="PS51257">
    <property type="entry name" value="PROKAR_LIPOPROTEIN"/>
    <property type="match status" value="1"/>
</dbReference>
<proteinExistence type="predicted"/>
<feature type="transmembrane region" description="Helical" evidence="1">
    <location>
        <begin position="15"/>
        <end position="34"/>
    </location>
</feature>
<keyword evidence="1" id="KW-0472">Membrane</keyword>
<feature type="transmembrane region" description="Helical" evidence="1">
    <location>
        <begin position="154"/>
        <end position="171"/>
    </location>
</feature>
<evidence type="ECO:0008006" key="4">
    <source>
        <dbReference type="Google" id="ProtNLM"/>
    </source>
</evidence>
<keyword evidence="1" id="KW-1133">Transmembrane helix</keyword>
<evidence type="ECO:0000313" key="2">
    <source>
        <dbReference type="EMBL" id="MFD1604099.1"/>
    </source>
</evidence>
<sequence>MEKAPKTWQQRRKDYLAVSIICLIAGACFFYNVINESYVIKPADLTTIEKLVISKNPVFKEKKGKHGRKWIEFKCAENYSTFEIEGFDYKCALRSEIVEEIKTGDTISIQVLNKEMENFDAETSCEIHSLIKNDRDYLDIECRNSADNSDGKRGCIMLFGISLMCFIVFAFENKPILFDQMDPAVIIGLVAIILFLALLSLK</sequence>
<protein>
    <recommendedName>
        <fullName evidence="4">Tissue inhibitor of metalloproteinase</fullName>
    </recommendedName>
</protein>
<reference evidence="3" key="1">
    <citation type="journal article" date="2019" name="Int. J. Syst. Evol. Microbiol.">
        <title>The Global Catalogue of Microorganisms (GCM) 10K type strain sequencing project: providing services to taxonomists for standard genome sequencing and annotation.</title>
        <authorList>
            <consortium name="The Broad Institute Genomics Platform"/>
            <consortium name="The Broad Institute Genome Sequencing Center for Infectious Disease"/>
            <person name="Wu L."/>
            <person name="Ma J."/>
        </authorList>
    </citation>
    <scope>NUCLEOTIDE SEQUENCE [LARGE SCALE GENOMIC DNA]</scope>
    <source>
        <strain evidence="3">CCUG 70865</strain>
    </source>
</reference>
<name>A0ABW4HGQ4_9FLAO</name>
<keyword evidence="1" id="KW-0812">Transmembrane</keyword>
<dbReference type="Proteomes" id="UP001597138">
    <property type="component" value="Unassembled WGS sequence"/>
</dbReference>
<accession>A0ABW4HGQ4</accession>
<keyword evidence="3" id="KW-1185">Reference proteome</keyword>
<feature type="transmembrane region" description="Helical" evidence="1">
    <location>
        <begin position="183"/>
        <end position="201"/>
    </location>
</feature>